<name>A0AAU9USF9_EUPED</name>
<proteinExistence type="predicted"/>
<dbReference type="Proteomes" id="UP001153954">
    <property type="component" value="Unassembled WGS sequence"/>
</dbReference>
<dbReference type="AlphaFoldDB" id="A0AAU9USF9"/>
<evidence type="ECO:0000313" key="3">
    <source>
        <dbReference type="Proteomes" id="UP001153954"/>
    </source>
</evidence>
<protein>
    <submittedName>
        <fullName evidence="2">Uncharacterized protein</fullName>
    </submittedName>
</protein>
<feature type="region of interest" description="Disordered" evidence="1">
    <location>
        <begin position="65"/>
        <end position="91"/>
    </location>
</feature>
<sequence length="91" mass="10433">MAGFRKTSIYPLNVDEILSRLPQEETNSEANKSFVSHSVLDLLKEMRYRTTNITDRKRKIKLNVISGKSVSSDETDDNADSEQNNSKKRNK</sequence>
<gene>
    <name evidence="2" type="ORF">EEDITHA_LOCUS15390</name>
</gene>
<evidence type="ECO:0000313" key="2">
    <source>
        <dbReference type="EMBL" id="CAH2100539.1"/>
    </source>
</evidence>
<keyword evidence="3" id="KW-1185">Reference proteome</keyword>
<reference evidence="2" key="1">
    <citation type="submission" date="2022-03" db="EMBL/GenBank/DDBJ databases">
        <authorList>
            <person name="Tunstrom K."/>
        </authorList>
    </citation>
    <scope>NUCLEOTIDE SEQUENCE</scope>
</reference>
<organism evidence="2 3">
    <name type="scientific">Euphydryas editha</name>
    <name type="common">Edith's checkerspot</name>
    <dbReference type="NCBI Taxonomy" id="104508"/>
    <lineage>
        <taxon>Eukaryota</taxon>
        <taxon>Metazoa</taxon>
        <taxon>Ecdysozoa</taxon>
        <taxon>Arthropoda</taxon>
        <taxon>Hexapoda</taxon>
        <taxon>Insecta</taxon>
        <taxon>Pterygota</taxon>
        <taxon>Neoptera</taxon>
        <taxon>Endopterygota</taxon>
        <taxon>Lepidoptera</taxon>
        <taxon>Glossata</taxon>
        <taxon>Ditrysia</taxon>
        <taxon>Papilionoidea</taxon>
        <taxon>Nymphalidae</taxon>
        <taxon>Nymphalinae</taxon>
        <taxon>Euphydryas</taxon>
    </lineage>
</organism>
<evidence type="ECO:0000256" key="1">
    <source>
        <dbReference type="SAM" id="MobiDB-lite"/>
    </source>
</evidence>
<comment type="caution">
    <text evidence="2">The sequence shown here is derived from an EMBL/GenBank/DDBJ whole genome shotgun (WGS) entry which is preliminary data.</text>
</comment>
<accession>A0AAU9USF9</accession>
<dbReference type="EMBL" id="CAKOGL010000023">
    <property type="protein sequence ID" value="CAH2100539.1"/>
    <property type="molecule type" value="Genomic_DNA"/>
</dbReference>